<proteinExistence type="predicted"/>
<keyword evidence="2" id="KW-1185">Reference proteome</keyword>
<name>A0A4Y2A8P7_ARAVE</name>
<reference evidence="1 2" key="1">
    <citation type="journal article" date="2019" name="Sci. Rep.">
        <title>Orb-weaving spider Araneus ventricosus genome elucidates the spidroin gene catalogue.</title>
        <authorList>
            <person name="Kono N."/>
            <person name="Nakamura H."/>
            <person name="Ohtoshi R."/>
            <person name="Moran D.A.P."/>
            <person name="Shinohara A."/>
            <person name="Yoshida Y."/>
            <person name="Fujiwara M."/>
            <person name="Mori M."/>
            <person name="Tomita M."/>
            <person name="Arakawa K."/>
        </authorList>
    </citation>
    <scope>NUCLEOTIDE SEQUENCE [LARGE SCALE GENOMIC DNA]</scope>
</reference>
<dbReference type="AlphaFoldDB" id="A0A4Y2A8P7"/>
<gene>
    <name evidence="1" type="ORF">AVEN_234268_1</name>
</gene>
<comment type="caution">
    <text evidence="1">The sequence shown here is derived from an EMBL/GenBank/DDBJ whole genome shotgun (WGS) entry which is preliminary data.</text>
</comment>
<dbReference type="Proteomes" id="UP000499080">
    <property type="component" value="Unassembled WGS sequence"/>
</dbReference>
<dbReference type="EMBL" id="BGPR01000009">
    <property type="protein sequence ID" value="GBL75937.1"/>
    <property type="molecule type" value="Genomic_DNA"/>
</dbReference>
<sequence>MDSAPCTVCSYHFCEGTVCSGSMDSAPLTKFMFVVYVKEHLVPFMLKVNLVQNRYAILWHLHSGRRAIVKNLQKSRERCTWLLVEPSSIPGWEVCDRSIVKA</sequence>
<evidence type="ECO:0000313" key="1">
    <source>
        <dbReference type="EMBL" id="GBL75937.1"/>
    </source>
</evidence>
<organism evidence="1 2">
    <name type="scientific">Araneus ventricosus</name>
    <name type="common">Orbweaver spider</name>
    <name type="synonym">Epeira ventricosa</name>
    <dbReference type="NCBI Taxonomy" id="182803"/>
    <lineage>
        <taxon>Eukaryota</taxon>
        <taxon>Metazoa</taxon>
        <taxon>Ecdysozoa</taxon>
        <taxon>Arthropoda</taxon>
        <taxon>Chelicerata</taxon>
        <taxon>Arachnida</taxon>
        <taxon>Araneae</taxon>
        <taxon>Araneomorphae</taxon>
        <taxon>Entelegynae</taxon>
        <taxon>Araneoidea</taxon>
        <taxon>Araneidae</taxon>
        <taxon>Araneus</taxon>
    </lineage>
</organism>
<protein>
    <submittedName>
        <fullName evidence="1">Uncharacterized protein</fullName>
    </submittedName>
</protein>
<evidence type="ECO:0000313" key="2">
    <source>
        <dbReference type="Proteomes" id="UP000499080"/>
    </source>
</evidence>
<accession>A0A4Y2A8P7</accession>